<evidence type="ECO:0008006" key="4">
    <source>
        <dbReference type="Google" id="ProtNLM"/>
    </source>
</evidence>
<dbReference type="RefSeq" id="WP_112331568.1">
    <property type="nucleotide sequence ID" value="NZ_JADPHD010000001.1"/>
</dbReference>
<keyword evidence="1" id="KW-0460">Magnesium</keyword>
<evidence type="ECO:0000256" key="1">
    <source>
        <dbReference type="PIRSR" id="PIRSR605502-1"/>
    </source>
</evidence>
<accession>A0A328UH19</accession>
<dbReference type="GO" id="GO:0046872">
    <property type="term" value="F:metal ion binding"/>
    <property type="evidence" value="ECO:0007669"/>
    <property type="project" value="UniProtKB-KW"/>
</dbReference>
<keyword evidence="1" id="KW-0479">Metal-binding</keyword>
<dbReference type="EMBL" id="QLYR01000001">
    <property type="protein sequence ID" value="RAQ30371.1"/>
    <property type="molecule type" value="Genomic_DNA"/>
</dbReference>
<dbReference type="Pfam" id="PF03747">
    <property type="entry name" value="ADP_ribosyl_GH"/>
    <property type="match status" value="1"/>
</dbReference>
<feature type="binding site" evidence="1">
    <location>
        <position position="263"/>
    </location>
    <ligand>
        <name>Mg(2+)</name>
        <dbReference type="ChEBI" id="CHEBI:18420"/>
        <label>1</label>
    </ligand>
</feature>
<organism evidence="2 3">
    <name type="scientific">Hydrogeniiclostridium mannosilyticum</name>
    <dbReference type="NCBI Taxonomy" id="2764322"/>
    <lineage>
        <taxon>Bacteria</taxon>
        <taxon>Bacillati</taxon>
        <taxon>Bacillota</taxon>
        <taxon>Clostridia</taxon>
        <taxon>Eubacteriales</taxon>
        <taxon>Acutalibacteraceae</taxon>
        <taxon>Hydrogeniiclostridium</taxon>
    </lineage>
</organism>
<dbReference type="Proteomes" id="UP000249377">
    <property type="component" value="Unassembled WGS sequence"/>
</dbReference>
<keyword evidence="3" id="KW-1185">Reference proteome</keyword>
<evidence type="ECO:0000313" key="3">
    <source>
        <dbReference type="Proteomes" id="UP000249377"/>
    </source>
</evidence>
<dbReference type="InterPro" id="IPR036705">
    <property type="entry name" value="Ribosyl_crysJ1_sf"/>
</dbReference>
<dbReference type="InterPro" id="IPR005502">
    <property type="entry name" value="Ribosyl_crysJ1"/>
</dbReference>
<dbReference type="SUPFAM" id="SSF101478">
    <property type="entry name" value="ADP-ribosylglycohydrolase"/>
    <property type="match status" value="1"/>
</dbReference>
<dbReference type="Gene3D" id="1.10.4080.10">
    <property type="entry name" value="ADP-ribosylation/Crystallin J1"/>
    <property type="match status" value="1"/>
</dbReference>
<proteinExistence type="predicted"/>
<reference evidence="2 3" key="1">
    <citation type="submission" date="2018-06" db="EMBL/GenBank/DDBJ databases">
        <title>Noncontiguous genome sequence of Ruminococcaceae bacterium ASD2818.</title>
        <authorList>
            <person name="Chaplin A.V."/>
            <person name="Sokolova S.R."/>
            <person name="Kochetkova T.O."/>
            <person name="Goltsov A.Y."/>
            <person name="Trofimov D.Y."/>
            <person name="Efimov B.A."/>
        </authorList>
    </citation>
    <scope>NUCLEOTIDE SEQUENCE [LARGE SCALE GENOMIC DNA]</scope>
    <source>
        <strain evidence="2 3">ASD2818</strain>
    </source>
</reference>
<sequence>MNVLNYSTYYDKVLGGWLGKCIGGACGALSENNKNILHYTIDNVFPEVIPPNDDLDLQILWLQEGLEKIGVGMTREDFGALFAKYNVCLANEYAVSIRNINLGILPPVSGTYDNSYFLNSMGCPIRSEIWALLAPGSFRTVKRYAEMDGSVDHGSESIYGEIFNAVIEAAAFFETDREALIEIALKEIPSDCRQYKSIHFALACYREQTDWATARNRLVRKFGSMDASYSVVNLGLTMLAFLYGEGDYTKTLLYAVNGGYDTDCTAATALSILGIMAGAERTPQFWKDKIGNELVVGTVDIDCRYPTIEAFAKATCAAGLSFREAGLWDVQLTGIPAEAVPSLPETLQKPLSIEVCYQGSPVIGIGEESVLLLTVKNHTPEEVSGVLEIRGPDYLVCSLSSVSLTLCPQAETTLTLNIKAPETLCALPMKNLFQATCCGVSRDFGLFGAMRMKLFGPYWDNYDTTQYPEDPYEEKMQKLPNGDGDIHAMFNGFVNINREYLPEDFQQLPQDFEWVNIHGSEFDLEPAVTYRGPACVYLVHEFTLEHAVPNGHFHFGCNAPAKIWVNGELVLDNQAYYAWTIFNCTAPASLKAGKNRIIFKLSRTDAFRFSVFCRNWEDRGRFICNITSLGE</sequence>
<feature type="binding site" evidence="1">
    <location>
        <position position="261"/>
    </location>
    <ligand>
        <name>Mg(2+)</name>
        <dbReference type="ChEBI" id="CHEBI:18420"/>
        <label>1</label>
    </ligand>
</feature>
<comment type="caution">
    <text evidence="2">The sequence shown here is derived from an EMBL/GenBank/DDBJ whole genome shotgun (WGS) entry which is preliminary data.</text>
</comment>
<name>A0A328UH19_9FIRM</name>
<comment type="cofactor">
    <cofactor evidence="1">
        <name>Mg(2+)</name>
        <dbReference type="ChEBI" id="CHEBI:18420"/>
    </cofactor>
    <text evidence="1">Binds 2 magnesium ions per subunit.</text>
</comment>
<dbReference type="AlphaFoldDB" id="A0A328UH19"/>
<gene>
    <name evidence="2" type="ORF">DPQ25_02380</name>
</gene>
<evidence type="ECO:0000313" key="2">
    <source>
        <dbReference type="EMBL" id="RAQ30371.1"/>
    </source>
</evidence>
<protein>
    <recommendedName>
        <fullName evidence="4">ADP-ribosylglycohydrolase family protein</fullName>
    </recommendedName>
</protein>